<dbReference type="PROSITE" id="PS00901">
    <property type="entry name" value="CYS_SYNTHASE"/>
    <property type="match status" value="1"/>
</dbReference>
<keyword evidence="13" id="KW-1185">Reference proteome</keyword>
<evidence type="ECO:0000256" key="6">
    <source>
        <dbReference type="ARBA" id="ARBA00022679"/>
    </source>
</evidence>
<sequence>MSSIYADNSLSIGRTPLVRLNRITHGAKATVLAKIEGRNPAYSVKCRIGAALIWDAEKRGLLGAGKEIVEPTSGNTGIALAFVAAAKGIPITLTMPETMSIERRKILLAYGATLVLTEGAKGMKGAIAKAEEIAASDPKYVLLQQFKNPANPAIHATTTGPEIWQDTDGKIDILVSGVGTGGTITGVSRYIKQIQGKAIISVAVEPTASPVLTQKRAGEELKPAPHKIQGIGAGFVPDVLDLSLVDAIEQVSNEEALDYARRLARDEGILAGISCGAAVAAAVRWANKLESEGKTIVVILPDSGERYLSSALFEGVFDSAGLAA</sequence>
<keyword evidence="5 10" id="KW-0028">Amino-acid biosynthesis</keyword>
<evidence type="ECO:0000256" key="8">
    <source>
        <dbReference type="ARBA" id="ARBA00023192"/>
    </source>
</evidence>
<comment type="pathway">
    <text evidence="2">Amino-acid biosynthesis; L-cysteine biosynthesis; L-cysteine from L-serine: step 2/2.</text>
</comment>
<dbReference type="NCBIfam" id="TIGR01136">
    <property type="entry name" value="cysKM"/>
    <property type="match status" value="1"/>
</dbReference>
<evidence type="ECO:0000256" key="1">
    <source>
        <dbReference type="ARBA" id="ARBA00001933"/>
    </source>
</evidence>
<dbReference type="Gene3D" id="3.40.50.1100">
    <property type="match status" value="2"/>
</dbReference>
<dbReference type="Proteomes" id="UP001180487">
    <property type="component" value="Unassembled WGS sequence"/>
</dbReference>
<dbReference type="CDD" id="cd01561">
    <property type="entry name" value="CBS_like"/>
    <property type="match status" value="1"/>
</dbReference>
<keyword evidence="8 10" id="KW-0198">Cysteine biosynthesis</keyword>
<feature type="domain" description="Tryptophan synthase beta chain-like PALP" evidence="11">
    <location>
        <begin position="10"/>
        <end position="302"/>
    </location>
</feature>
<dbReference type="InterPro" id="IPR005856">
    <property type="entry name" value="Cys_synth"/>
</dbReference>
<dbReference type="InterPro" id="IPR050214">
    <property type="entry name" value="Cys_Synth/Cystath_Beta-Synth"/>
</dbReference>
<evidence type="ECO:0000256" key="2">
    <source>
        <dbReference type="ARBA" id="ARBA00004962"/>
    </source>
</evidence>
<dbReference type="InterPro" id="IPR036052">
    <property type="entry name" value="TrpB-like_PALP_sf"/>
</dbReference>
<dbReference type="RefSeq" id="WP_310373499.1">
    <property type="nucleotide sequence ID" value="NZ_JAVDXT010000002.1"/>
</dbReference>
<dbReference type="NCBIfam" id="TIGR01139">
    <property type="entry name" value="cysK"/>
    <property type="match status" value="1"/>
</dbReference>
<comment type="similarity">
    <text evidence="3 10">Belongs to the cysteine synthase/cystathionine beta-synthase family.</text>
</comment>
<dbReference type="InterPro" id="IPR001216">
    <property type="entry name" value="P-phosphate_BS"/>
</dbReference>
<dbReference type="InterPro" id="IPR001926">
    <property type="entry name" value="TrpB-like_PALP"/>
</dbReference>
<dbReference type="GO" id="GO:0004124">
    <property type="term" value="F:cysteine synthase activity"/>
    <property type="evidence" value="ECO:0007669"/>
    <property type="project" value="UniProtKB-EC"/>
</dbReference>
<reference evidence="12 13" key="1">
    <citation type="submission" date="2023-07" db="EMBL/GenBank/DDBJ databases">
        <title>Sorghum-associated microbial communities from plants grown in Nebraska, USA.</title>
        <authorList>
            <person name="Schachtman D."/>
        </authorList>
    </citation>
    <scope>NUCLEOTIDE SEQUENCE [LARGE SCALE GENOMIC DNA]</scope>
    <source>
        <strain evidence="12 13">BE313</strain>
    </source>
</reference>
<name>A0ABU2C941_9BURK</name>
<evidence type="ECO:0000256" key="5">
    <source>
        <dbReference type="ARBA" id="ARBA00022605"/>
    </source>
</evidence>
<comment type="cofactor">
    <cofactor evidence="1 10">
        <name>pyridoxal 5'-phosphate</name>
        <dbReference type="ChEBI" id="CHEBI:597326"/>
    </cofactor>
</comment>
<accession>A0ABU2C941</accession>
<dbReference type="SUPFAM" id="SSF53686">
    <property type="entry name" value="Tryptophan synthase beta subunit-like PLP-dependent enzymes"/>
    <property type="match status" value="1"/>
</dbReference>
<evidence type="ECO:0000256" key="9">
    <source>
        <dbReference type="ARBA" id="ARBA00047931"/>
    </source>
</evidence>
<evidence type="ECO:0000313" key="12">
    <source>
        <dbReference type="EMBL" id="MDR7377821.1"/>
    </source>
</evidence>
<dbReference type="InterPro" id="IPR005859">
    <property type="entry name" value="CysK"/>
</dbReference>
<protein>
    <recommendedName>
        <fullName evidence="4 10">Cysteine synthase</fullName>
        <ecNumber evidence="4 10">2.5.1.47</ecNumber>
    </recommendedName>
</protein>
<proteinExistence type="inferred from homology"/>
<evidence type="ECO:0000256" key="10">
    <source>
        <dbReference type="RuleBase" id="RU003985"/>
    </source>
</evidence>
<gene>
    <name evidence="12" type="ORF">J2X19_002500</name>
</gene>
<dbReference type="EMBL" id="JAVDXT010000002">
    <property type="protein sequence ID" value="MDR7377821.1"/>
    <property type="molecule type" value="Genomic_DNA"/>
</dbReference>
<evidence type="ECO:0000256" key="7">
    <source>
        <dbReference type="ARBA" id="ARBA00022898"/>
    </source>
</evidence>
<dbReference type="PANTHER" id="PTHR10314">
    <property type="entry name" value="CYSTATHIONINE BETA-SYNTHASE"/>
    <property type="match status" value="1"/>
</dbReference>
<comment type="caution">
    <text evidence="12">The sequence shown here is derived from an EMBL/GenBank/DDBJ whole genome shotgun (WGS) entry which is preliminary data.</text>
</comment>
<evidence type="ECO:0000256" key="3">
    <source>
        <dbReference type="ARBA" id="ARBA00007103"/>
    </source>
</evidence>
<evidence type="ECO:0000259" key="11">
    <source>
        <dbReference type="Pfam" id="PF00291"/>
    </source>
</evidence>
<evidence type="ECO:0000313" key="13">
    <source>
        <dbReference type="Proteomes" id="UP001180487"/>
    </source>
</evidence>
<keyword evidence="6 10" id="KW-0808">Transferase</keyword>
<dbReference type="EC" id="2.5.1.47" evidence="4 10"/>
<organism evidence="12 13">
    <name type="scientific">Rhodoferax ferrireducens</name>
    <dbReference type="NCBI Taxonomy" id="192843"/>
    <lineage>
        <taxon>Bacteria</taxon>
        <taxon>Pseudomonadati</taxon>
        <taxon>Pseudomonadota</taxon>
        <taxon>Betaproteobacteria</taxon>
        <taxon>Burkholderiales</taxon>
        <taxon>Comamonadaceae</taxon>
        <taxon>Rhodoferax</taxon>
    </lineage>
</organism>
<comment type="catalytic activity">
    <reaction evidence="9 10">
        <text>O-acetyl-L-serine + hydrogen sulfide = L-cysteine + acetate</text>
        <dbReference type="Rhea" id="RHEA:14829"/>
        <dbReference type="ChEBI" id="CHEBI:29919"/>
        <dbReference type="ChEBI" id="CHEBI:30089"/>
        <dbReference type="ChEBI" id="CHEBI:35235"/>
        <dbReference type="ChEBI" id="CHEBI:58340"/>
        <dbReference type="EC" id="2.5.1.47"/>
    </reaction>
</comment>
<keyword evidence="7 10" id="KW-0663">Pyridoxal phosphate</keyword>
<evidence type="ECO:0000256" key="4">
    <source>
        <dbReference type="ARBA" id="ARBA00012681"/>
    </source>
</evidence>
<dbReference type="Pfam" id="PF00291">
    <property type="entry name" value="PALP"/>
    <property type="match status" value="1"/>
</dbReference>